<dbReference type="PANTHER" id="PTHR43420">
    <property type="entry name" value="ACETYLTRANSFERASE"/>
    <property type="match status" value="1"/>
</dbReference>
<reference evidence="4" key="1">
    <citation type="submission" date="2021-02" db="EMBL/GenBank/DDBJ databases">
        <title>Natronoglycomyces albus gen. nov., sp. nov, a haloalkaliphilic actinobacterium from a soda solonchak soil.</title>
        <authorList>
            <person name="Sorokin D.Y."/>
            <person name="Khijniak T.V."/>
            <person name="Zakharycheva A.P."/>
            <person name="Boueva O.V."/>
            <person name="Ariskina E.V."/>
            <person name="Hahnke R.L."/>
            <person name="Bunk B."/>
            <person name="Sproer C."/>
            <person name="Schumann P."/>
            <person name="Evtushenko L.I."/>
            <person name="Kublanov I.V."/>
        </authorList>
    </citation>
    <scope>NUCLEOTIDE SEQUENCE</scope>
    <source>
        <strain evidence="4">DSM 106290</strain>
    </source>
</reference>
<evidence type="ECO:0000313" key="5">
    <source>
        <dbReference type="Proteomes" id="UP000662939"/>
    </source>
</evidence>
<dbReference type="CDD" id="cd04301">
    <property type="entry name" value="NAT_SF"/>
    <property type="match status" value="1"/>
</dbReference>
<dbReference type="RefSeq" id="WP_213172601.1">
    <property type="nucleotide sequence ID" value="NZ_CP070496.1"/>
</dbReference>
<dbReference type="Proteomes" id="UP000662939">
    <property type="component" value="Chromosome"/>
</dbReference>
<evidence type="ECO:0000313" key="4">
    <source>
        <dbReference type="EMBL" id="QSB06589.1"/>
    </source>
</evidence>
<dbReference type="SUPFAM" id="SSF55729">
    <property type="entry name" value="Acyl-CoA N-acyltransferases (Nat)"/>
    <property type="match status" value="1"/>
</dbReference>
<sequence length="341" mass="38066">MDFSVSAPVPFDVKDASAVDDLIGLYGECHAHDLPGIPSLPDHIRRAIIVEGNPGRASDIEVIRDGSRIIGAFKLVRFLSDNENLATVDVLVHPSHRGQGLDTILLDRALNLAQAHSRSEIIAAVDYLVGCDEDAAAERRLLESRGFTQSQLEGYHYADVDNIDDEAERAYYERARAKAEGYELLQWTGQVPREHMEPLLRLEHMILTEIPTGDLDLQAETFGVERSIERQRLRTEAGTDVVQTVVRDPDSGLYVGYTVLLVYAAPAEHAAQGITLIDPEHRGKGLGMWLKLANLRLLREHYPRVRLIETDTADVNAGMNAINKKLGFATRYYSEEYLKRA</sequence>
<gene>
    <name evidence="4" type="ORF">JQS30_06735</name>
</gene>
<feature type="domain" description="N-acetyltransferase" evidence="3">
    <location>
        <begin position="9"/>
        <end position="178"/>
    </location>
</feature>
<dbReference type="KEGG" id="nav:JQS30_06735"/>
<dbReference type="InterPro" id="IPR016181">
    <property type="entry name" value="Acyl_CoA_acyltransferase"/>
</dbReference>
<dbReference type="PROSITE" id="PS51186">
    <property type="entry name" value="GNAT"/>
    <property type="match status" value="1"/>
</dbReference>
<evidence type="ECO:0000256" key="2">
    <source>
        <dbReference type="ARBA" id="ARBA00023315"/>
    </source>
</evidence>
<protein>
    <submittedName>
        <fullName evidence="4">GNAT family N-acetyltransferase</fullName>
    </submittedName>
</protein>
<dbReference type="InterPro" id="IPR000182">
    <property type="entry name" value="GNAT_dom"/>
</dbReference>
<dbReference type="AlphaFoldDB" id="A0A895XTF7"/>
<dbReference type="Gene3D" id="3.40.630.30">
    <property type="match status" value="1"/>
</dbReference>
<dbReference type="Pfam" id="PF13508">
    <property type="entry name" value="Acetyltransf_7"/>
    <property type="match status" value="1"/>
</dbReference>
<dbReference type="InterPro" id="IPR050680">
    <property type="entry name" value="YpeA/RimI_acetyltransf"/>
</dbReference>
<dbReference type="GO" id="GO:0016747">
    <property type="term" value="F:acyltransferase activity, transferring groups other than amino-acyl groups"/>
    <property type="evidence" value="ECO:0007669"/>
    <property type="project" value="InterPro"/>
</dbReference>
<evidence type="ECO:0000256" key="1">
    <source>
        <dbReference type="ARBA" id="ARBA00022679"/>
    </source>
</evidence>
<keyword evidence="1" id="KW-0808">Transferase</keyword>
<dbReference type="EMBL" id="CP070496">
    <property type="protein sequence ID" value="QSB06589.1"/>
    <property type="molecule type" value="Genomic_DNA"/>
</dbReference>
<accession>A0A895XTF7</accession>
<name>A0A895XTF7_9ACTN</name>
<keyword evidence="5" id="KW-1185">Reference proteome</keyword>
<proteinExistence type="predicted"/>
<keyword evidence="2" id="KW-0012">Acyltransferase</keyword>
<evidence type="ECO:0000259" key="3">
    <source>
        <dbReference type="PROSITE" id="PS51186"/>
    </source>
</evidence>
<organism evidence="4 5">
    <name type="scientific">Natronoglycomyces albus</name>
    <dbReference type="NCBI Taxonomy" id="2811108"/>
    <lineage>
        <taxon>Bacteria</taxon>
        <taxon>Bacillati</taxon>
        <taxon>Actinomycetota</taxon>
        <taxon>Actinomycetes</taxon>
        <taxon>Glycomycetales</taxon>
        <taxon>Glycomycetaceae</taxon>
        <taxon>Natronoglycomyces</taxon>
    </lineage>
</organism>